<evidence type="ECO:0000256" key="1">
    <source>
        <dbReference type="SAM" id="Phobius"/>
    </source>
</evidence>
<feature type="transmembrane region" description="Helical" evidence="1">
    <location>
        <begin position="87"/>
        <end position="107"/>
    </location>
</feature>
<feature type="transmembrane region" description="Helical" evidence="1">
    <location>
        <begin position="207"/>
        <end position="230"/>
    </location>
</feature>
<dbReference type="Pfam" id="PF13398">
    <property type="entry name" value="Peptidase_M50B"/>
    <property type="match status" value="1"/>
</dbReference>
<evidence type="ECO:0000313" key="3">
    <source>
        <dbReference type="Proteomes" id="UP001056535"/>
    </source>
</evidence>
<keyword evidence="1" id="KW-0812">Transmembrane</keyword>
<proteinExistence type="predicted"/>
<dbReference type="Proteomes" id="UP001056535">
    <property type="component" value="Chromosome"/>
</dbReference>
<accession>A0ABY4YHH3</accession>
<keyword evidence="1" id="KW-0472">Membrane</keyword>
<reference evidence="2" key="1">
    <citation type="submission" date="2022-06" db="EMBL/GenBank/DDBJ databases">
        <title>Ornithinimicrobium JY.X270.</title>
        <authorList>
            <person name="Huang Y."/>
        </authorList>
    </citation>
    <scope>NUCLEOTIDE SEQUENCE</scope>
    <source>
        <strain evidence="2">JY.X270</strain>
    </source>
</reference>
<keyword evidence="1" id="KW-1133">Transmembrane helix</keyword>
<name>A0ABY4YHH3_9MICO</name>
<feature type="transmembrane region" description="Helical" evidence="1">
    <location>
        <begin position="137"/>
        <end position="156"/>
    </location>
</feature>
<dbReference type="RefSeq" id="WP_252620923.1">
    <property type="nucleotide sequence ID" value="NZ_CP099490.1"/>
</dbReference>
<keyword evidence="3" id="KW-1185">Reference proteome</keyword>
<evidence type="ECO:0000313" key="2">
    <source>
        <dbReference type="EMBL" id="USQ76228.1"/>
    </source>
</evidence>
<organism evidence="2 3">
    <name type="scientific">Ornithinimicrobium cryptoxanthini</name>
    <dbReference type="NCBI Taxonomy" id="2934161"/>
    <lineage>
        <taxon>Bacteria</taxon>
        <taxon>Bacillati</taxon>
        <taxon>Actinomycetota</taxon>
        <taxon>Actinomycetes</taxon>
        <taxon>Micrococcales</taxon>
        <taxon>Ornithinimicrobiaceae</taxon>
        <taxon>Ornithinimicrobium</taxon>
    </lineage>
</organism>
<dbReference type="EMBL" id="CP099490">
    <property type="protein sequence ID" value="USQ76228.1"/>
    <property type="molecule type" value="Genomic_DNA"/>
</dbReference>
<feature type="transmembrane region" description="Helical" evidence="1">
    <location>
        <begin position="162"/>
        <end position="180"/>
    </location>
</feature>
<dbReference type="InterPro" id="IPR049500">
    <property type="entry name" value="Peptidase_M50B-like"/>
</dbReference>
<gene>
    <name evidence="2" type="ORF">NF557_16820</name>
</gene>
<feature type="transmembrane region" description="Helical" evidence="1">
    <location>
        <begin position="113"/>
        <end position="130"/>
    </location>
</feature>
<sequence>MREIWDAATSTQPPPGTTGAVLLAALALVLTWSPTGYRIVRHAVTIVHEAGHATVAVLTGRQLRGIRLHADTSGVTVSRGRARGPGMVATVAAGYPAPALLGLAGAFVLHREYAVGALWGFVLLCAVMLAQIRNFYGLWVLLVAGVAVGALTWWLPAHVASWIAHLLVWALLLAAPRSVVELQRLRRRGAVRTSDADQLAHLTGLPALVWIAVFWTVCVLALVGGGLLLLG</sequence>
<feature type="transmembrane region" description="Helical" evidence="1">
    <location>
        <begin position="20"/>
        <end position="40"/>
    </location>
</feature>
<protein>
    <submittedName>
        <fullName evidence="2">M50 family metallopeptidase</fullName>
    </submittedName>
</protein>